<feature type="chain" id="PRO_5046028279" description="Polyprenal reductase" evidence="6">
    <location>
        <begin position="22"/>
        <end position="300"/>
    </location>
</feature>
<comment type="caution">
    <text evidence="8">The sequence shown here is derived from an EMBL/GenBank/DDBJ whole genome shotgun (WGS) entry which is preliminary data.</text>
</comment>
<reference evidence="8 9" key="1">
    <citation type="submission" date="2024-06" db="EMBL/GenBank/DDBJ databases">
        <title>Complete genome of Phlyctema vagabunda strain 19-DSS-EL-015.</title>
        <authorList>
            <person name="Fiorenzani C."/>
        </authorList>
    </citation>
    <scope>NUCLEOTIDE SEQUENCE [LARGE SCALE GENOMIC DNA]</scope>
    <source>
        <strain evidence="8 9">19-DSS-EL-015</strain>
    </source>
</reference>
<feature type="signal peptide" evidence="6">
    <location>
        <begin position="1"/>
        <end position="21"/>
    </location>
</feature>
<dbReference type="PROSITE" id="PS50244">
    <property type="entry name" value="S5A_REDUCTASE"/>
    <property type="match status" value="1"/>
</dbReference>
<dbReference type="EC" id="1.3.1.94" evidence="5"/>
<comment type="catalytic activity">
    <reaction evidence="5">
        <text>a di-trans,poly-cis-dolichal + NADP(+) = a di-trans,poly-cis-polyprenal + NADPH + H(+)</text>
        <dbReference type="Rhea" id="RHEA:80727"/>
        <dbReference type="Rhea" id="RHEA-COMP:19536"/>
        <dbReference type="Rhea" id="RHEA-COMP:19537"/>
        <dbReference type="ChEBI" id="CHEBI:15378"/>
        <dbReference type="ChEBI" id="CHEBI:57783"/>
        <dbReference type="ChEBI" id="CHEBI:58349"/>
        <dbReference type="ChEBI" id="CHEBI:231623"/>
        <dbReference type="ChEBI" id="CHEBI:231637"/>
        <dbReference type="EC" id="1.3.1.94"/>
    </reaction>
    <physiologicalReaction direction="right-to-left" evidence="5">
        <dbReference type="Rhea" id="RHEA:80729"/>
    </physiologicalReaction>
</comment>
<protein>
    <recommendedName>
        <fullName evidence="5">Polyprenal reductase</fullName>
        <ecNumber evidence="5">1.3.1.94</ecNumber>
    </recommendedName>
</protein>
<feature type="domain" description="3-oxo-5-alpha-steroid 4-dehydrogenase C-terminal" evidence="7">
    <location>
        <begin position="188"/>
        <end position="300"/>
    </location>
</feature>
<evidence type="ECO:0000256" key="4">
    <source>
        <dbReference type="ARBA" id="ARBA00023136"/>
    </source>
</evidence>
<keyword evidence="3 5" id="KW-1133">Transmembrane helix</keyword>
<evidence type="ECO:0000256" key="2">
    <source>
        <dbReference type="ARBA" id="ARBA00022692"/>
    </source>
</evidence>
<organism evidence="8 9">
    <name type="scientific">Phlyctema vagabunda</name>
    <dbReference type="NCBI Taxonomy" id="108571"/>
    <lineage>
        <taxon>Eukaryota</taxon>
        <taxon>Fungi</taxon>
        <taxon>Dikarya</taxon>
        <taxon>Ascomycota</taxon>
        <taxon>Pezizomycotina</taxon>
        <taxon>Leotiomycetes</taxon>
        <taxon>Helotiales</taxon>
        <taxon>Dermateaceae</taxon>
        <taxon>Phlyctema</taxon>
    </lineage>
</organism>
<keyword evidence="2 5" id="KW-0812">Transmembrane</keyword>
<comment type="subcellular location">
    <subcellularLocation>
        <location evidence="1">Endomembrane system</location>
        <topology evidence="1">Multi-pass membrane protein</topology>
    </subcellularLocation>
    <subcellularLocation>
        <location evidence="5">Endoplasmic reticulum membrane</location>
    </subcellularLocation>
</comment>
<feature type="transmembrane region" description="Helical" evidence="5">
    <location>
        <begin position="73"/>
        <end position="95"/>
    </location>
</feature>
<evidence type="ECO:0000256" key="3">
    <source>
        <dbReference type="ARBA" id="ARBA00022989"/>
    </source>
</evidence>
<comment type="caution">
    <text evidence="5">Lacks conserved residue(s) required for the propagation of feature annotation.</text>
</comment>
<keyword evidence="5" id="KW-0256">Endoplasmic reticulum</keyword>
<keyword evidence="4 5" id="KW-0472">Membrane</keyword>
<dbReference type="Proteomes" id="UP001629113">
    <property type="component" value="Unassembled WGS sequence"/>
</dbReference>
<evidence type="ECO:0000313" key="9">
    <source>
        <dbReference type="Proteomes" id="UP001629113"/>
    </source>
</evidence>
<dbReference type="EMBL" id="JBFCZG010000002">
    <property type="protein sequence ID" value="KAL3425990.1"/>
    <property type="molecule type" value="Genomic_DNA"/>
</dbReference>
<keyword evidence="6" id="KW-0732">Signal</keyword>
<comment type="similarity">
    <text evidence="5">Belongs to the steroid 5-alpha reductase family. Polyprenal reductase subfamily.</text>
</comment>
<dbReference type="InterPro" id="IPR001104">
    <property type="entry name" value="3-oxo-5_a-steroid_4-DH_C"/>
</dbReference>
<gene>
    <name evidence="8" type="ORF">PVAG01_02781</name>
</gene>
<accession>A0ABR4PRV4</accession>
<dbReference type="PANTHER" id="PTHR14624:SF0">
    <property type="entry name" value="POLYPRENOL REDUCTASE"/>
    <property type="match status" value="1"/>
</dbReference>
<name>A0ABR4PRV4_9HELO</name>
<evidence type="ECO:0000259" key="7">
    <source>
        <dbReference type="Pfam" id="PF02544"/>
    </source>
</evidence>
<keyword evidence="5" id="KW-0521">NADP</keyword>
<evidence type="ECO:0000256" key="6">
    <source>
        <dbReference type="SAM" id="SignalP"/>
    </source>
</evidence>
<feature type="transmembrane region" description="Helical" evidence="5">
    <location>
        <begin position="146"/>
        <end position="166"/>
    </location>
</feature>
<keyword evidence="5" id="KW-0560">Oxidoreductase</keyword>
<comment type="pathway">
    <text evidence="5">Protein modification; protein glycosylation.</text>
</comment>
<sequence>MDPAIMCQCFFGLITAGSIAAVLIEPVKKSMADYGSRAEPADPSIDETPQKGIPALLQYVASYQVPHSWFVHYYFASVASSLFWGWQILVHGIAFRVLASYSHGSTSGGMSVNQVFLTWFFMTVQGARRLYEDITLSKPSQSKMWIGLWLLGIAYYLAVGISVWVEGIPALDVPETPLQLLRFSKASMKTSLAIGLFAIGSGIQHECHVHLAGLKKYTLPQHRFFKKIVCPHYTSECLIYIALAIMAAPKGQYLNKTMVSGLIFVIANLAATADSSRKWYIKKFGAENLQERWRMVPYVW</sequence>
<dbReference type="PANTHER" id="PTHR14624">
    <property type="entry name" value="DFG10 PROTEIN"/>
    <property type="match status" value="1"/>
</dbReference>
<dbReference type="Pfam" id="PF02544">
    <property type="entry name" value="Steroid_dh"/>
    <property type="match status" value="1"/>
</dbReference>
<evidence type="ECO:0000256" key="5">
    <source>
        <dbReference type="RuleBase" id="RU367081"/>
    </source>
</evidence>
<evidence type="ECO:0000256" key="1">
    <source>
        <dbReference type="ARBA" id="ARBA00004127"/>
    </source>
</evidence>
<keyword evidence="9" id="KW-1185">Reference proteome</keyword>
<comment type="function">
    <text evidence="5">Plays a key role in early steps of protein N-linked glycosylation by being involved in the conversion of polyprenol into dolichol. Acts as a polyprenal reductase that mediates the reduction of polyprenal into dolichal in a NADP-dependent mechanism. Dolichols are required for the synthesis of dolichol-linked monosaccharides and the oligosaccharide precursor used for N-glycosylation.</text>
</comment>
<proteinExistence type="inferred from homology"/>
<evidence type="ECO:0000313" key="8">
    <source>
        <dbReference type="EMBL" id="KAL3425990.1"/>
    </source>
</evidence>
<dbReference type="InterPro" id="IPR039698">
    <property type="entry name" value="Dfg10/SRD5A3"/>
</dbReference>